<comment type="similarity">
    <text evidence="1 5">Belongs to the EF-Ts family.</text>
</comment>
<dbReference type="GO" id="GO:0003746">
    <property type="term" value="F:translation elongation factor activity"/>
    <property type="evidence" value="ECO:0007669"/>
    <property type="project" value="UniProtKB-UniRule"/>
</dbReference>
<dbReference type="SUPFAM" id="SSF54713">
    <property type="entry name" value="Elongation factor Ts (EF-Ts), dimerisation domain"/>
    <property type="match status" value="1"/>
</dbReference>
<sequence>MKDQVQKLRDITSAGVMDCKRALQESDDDLDKAVAIIHEKGLAKAERKSERATGAGLLHSYIHNERVGVLLELRCETDFAARNPLFKELAHNLAMQIAAMNPADVKEFLAQNYVKDESLTIEALLKTTIAKIGENIRIEKFCRYEI</sequence>
<dbReference type="NCBIfam" id="TIGR00116">
    <property type="entry name" value="tsf"/>
    <property type="match status" value="1"/>
</dbReference>
<protein>
    <recommendedName>
        <fullName evidence="2 5">Elongation factor Ts</fullName>
        <shortName evidence="5">EF-Ts</shortName>
    </recommendedName>
</protein>
<proteinExistence type="inferred from homology"/>
<dbReference type="InterPro" id="IPR009060">
    <property type="entry name" value="UBA-like_sf"/>
</dbReference>
<keyword evidence="5" id="KW-0963">Cytoplasm</keyword>
<dbReference type="HAMAP" id="MF_00050">
    <property type="entry name" value="EF_Ts"/>
    <property type="match status" value="1"/>
</dbReference>
<gene>
    <name evidence="5" type="primary">tsf</name>
    <name evidence="7" type="ORF">UU38_C0003G0024</name>
</gene>
<feature type="domain" description="Translation elongation factor EFTs/EF1B dimerisation" evidence="6">
    <location>
        <begin position="68"/>
        <end position="145"/>
    </location>
</feature>
<dbReference type="Proteomes" id="UP000033918">
    <property type="component" value="Unassembled WGS sequence"/>
</dbReference>
<dbReference type="PROSITE" id="PS01126">
    <property type="entry name" value="EF_TS_1"/>
    <property type="match status" value="1"/>
</dbReference>
<dbReference type="InterPro" id="IPR001816">
    <property type="entry name" value="Transl_elong_EFTs/EF1B"/>
</dbReference>
<comment type="subcellular location">
    <subcellularLocation>
        <location evidence="5">Cytoplasm</location>
    </subcellularLocation>
</comment>
<organism evidence="7 8">
    <name type="scientific">Candidatus Wolfebacteria bacterium GW2011_GWB1_41_12</name>
    <dbReference type="NCBI Taxonomy" id="1619006"/>
    <lineage>
        <taxon>Bacteria</taxon>
        <taxon>Candidatus Wolfeibacteriota</taxon>
    </lineage>
</organism>
<evidence type="ECO:0000313" key="8">
    <source>
        <dbReference type="Proteomes" id="UP000033918"/>
    </source>
</evidence>
<dbReference type="GO" id="GO:0005737">
    <property type="term" value="C:cytoplasm"/>
    <property type="evidence" value="ECO:0007669"/>
    <property type="project" value="UniProtKB-SubCell"/>
</dbReference>
<dbReference type="CDD" id="cd14275">
    <property type="entry name" value="UBA_EF-Ts"/>
    <property type="match status" value="1"/>
</dbReference>
<evidence type="ECO:0000259" key="6">
    <source>
        <dbReference type="Pfam" id="PF00889"/>
    </source>
</evidence>
<comment type="caution">
    <text evidence="5">Lacks conserved residue(s) required for the propagation of feature annotation.</text>
</comment>
<evidence type="ECO:0000313" key="7">
    <source>
        <dbReference type="EMBL" id="KKR88773.1"/>
    </source>
</evidence>
<dbReference type="PANTHER" id="PTHR11741">
    <property type="entry name" value="ELONGATION FACTOR TS"/>
    <property type="match status" value="1"/>
</dbReference>
<dbReference type="Gene3D" id="1.10.8.10">
    <property type="entry name" value="DNA helicase RuvA subunit, C-terminal domain"/>
    <property type="match status" value="1"/>
</dbReference>
<keyword evidence="4 5" id="KW-0648">Protein biosynthesis</keyword>
<dbReference type="InterPro" id="IPR014039">
    <property type="entry name" value="Transl_elong_EFTs/EF1B_dimer"/>
</dbReference>
<evidence type="ECO:0000256" key="2">
    <source>
        <dbReference type="ARBA" id="ARBA00016956"/>
    </source>
</evidence>
<dbReference type="SUPFAM" id="SSF46934">
    <property type="entry name" value="UBA-like"/>
    <property type="match status" value="1"/>
</dbReference>
<name>A0A0G0UIY0_9BACT</name>
<reference evidence="7 8" key="1">
    <citation type="journal article" date="2015" name="Nature">
        <title>rRNA introns, odd ribosomes, and small enigmatic genomes across a large radiation of phyla.</title>
        <authorList>
            <person name="Brown C.T."/>
            <person name="Hug L.A."/>
            <person name="Thomas B.C."/>
            <person name="Sharon I."/>
            <person name="Castelle C.J."/>
            <person name="Singh A."/>
            <person name="Wilkins M.J."/>
            <person name="Williams K.H."/>
            <person name="Banfield J.F."/>
        </authorList>
    </citation>
    <scope>NUCLEOTIDE SEQUENCE [LARGE SCALE GENOMIC DNA]</scope>
</reference>
<dbReference type="PANTHER" id="PTHR11741:SF0">
    <property type="entry name" value="ELONGATION FACTOR TS, MITOCHONDRIAL"/>
    <property type="match status" value="1"/>
</dbReference>
<dbReference type="InterPro" id="IPR018101">
    <property type="entry name" value="Transl_elong_Ts_CS"/>
</dbReference>
<evidence type="ECO:0000256" key="1">
    <source>
        <dbReference type="ARBA" id="ARBA00005532"/>
    </source>
</evidence>
<dbReference type="EMBL" id="LCAK01000003">
    <property type="protein sequence ID" value="KKR88773.1"/>
    <property type="molecule type" value="Genomic_DNA"/>
</dbReference>
<evidence type="ECO:0000256" key="4">
    <source>
        <dbReference type="ARBA" id="ARBA00022917"/>
    </source>
</evidence>
<dbReference type="AlphaFoldDB" id="A0A0G0UIY0"/>
<comment type="caution">
    <text evidence="7">The sequence shown here is derived from an EMBL/GenBank/DDBJ whole genome shotgun (WGS) entry which is preliminary data.</text>
</comment>
<dbReference type="Gene3D" id="3.30.479.20">
    <property type="entry name" value="Elongation factor Ts, dimerisation domain"/>
    <property type="match status" value="1"/>
</dbReference>
<accession>A0A0G0UIY0</accession>
<dbReference type="PATRIC" id="fig|1619006.3.peg.304"/>
<comment type="function">
    <text evidence="5">Associates with the EF-Tu.GDP complex and induces the exchange of GDP to GTP. It remains bound to the aminoacyl-tRNA.EF-Tu.GTP complex up to the GTP hydrolysis stage on the ribosome.</text>
</comment>
<dbReference type="InterPro" id="IPR036402">
    <property type="entry name" value="EF-Ts_dimer_sf"/>
</dbReference>
<evidence type="ECO:0000256" key="3">
    <source>
        <dbReference type="ARBA" id="ARBA00022768"/>
    </source>
</evidence>
<keyword evidence="3 5" id="KW-0251">Elongation factor</keyword>
<dbReference type="Pfam" id="PF00889">
    <property type="entry name" value="EF_TS"/>
    <property type="match status" value="1"/>
</dbReference>
<dbReference type="FunFam" id="1.10.8.10:FF:000001">
    <property type="entry name" value="Elongation factor Ts"/>
    <property type="match status" value="1"/>
</dbReference>
<evidence type="ECO:0000256" key="5">
    <source>
        <dbReference type="HAMAP-Rule" id="MF_00050"/>
    </source>
</evidence>